<evidence type="ECO:0000313" key="3">
    <source>
        <dbReference type="EMBL" id="GMH27809.1"/>
    </source>
</evidence>
<keyword evidence="4" id="KW-1185">Reference proteome</keyword>
<evidence type="ECO:0000256" key="2">
    <source>
        <dbReference type="SAM" id="MobiDB-lite"/>
    </source>
</evidence>
<evidence type="ECO:0000256" key="1">
    <source>
        <dbReference type="SAM" id="Coils"/>
    </source>
</evidence>
<feature type="region of interest" description="Disordered" evidence="2">
    <location>
        <begin position="542"/>
        <end position="575"/>
    </location>
</feature>
<accession>A0AAD3Y5A6</accession>
<dbReference type="EMBL" id="BSYO01000033">
    <property type="protein sequence ID" value="GMH27809.1"/>
    <property type="molecule type" value="Genomic_DNA"/>
</dbReference>
<evidence type="ECO:0000313" key="4">
    <source>
        <dbReference type="Proteomes" id="UP001279734"/>
    </source>
</evidence>
<comment type="caution">
    <text evidence="3">The sequence shown here is derived from an EMBL/GenBank/DDBJ whole genome shotgun (WGS) entry which is preliminary data.</text>
</comment>
<feature type="coiled-coil region" evidence="1">
    <location>
        <begin position="421"/>
        <end position="480"/>
    </location>
</feature>
<dbReference type="PANTHER" id="PTHR48459:SF1">
    <property type="entry name" value="CUE DOMAIN-CONTAINING PROTEIN"/>
    <property type="match status" value="1"/>
</dbReference>
<sequence>MGFKSVYRTLVELFPQVDARILKAVAIEHPKDPNGAVESILTEVLPWVMKESGASPSQRKILDGKSSSETVQYERKIPAEMAATTISSFSKLGSVAGEDENGSRAVNDFHHGEPRCLNKTLGDSLGSAFHDAKDNDDQLILRGSEELTSSESLEERDGIRQESLHITSVTSICEESDNHDHDLEIGNNESEEFDASKKYQEMGDDLNFDDISYASSLTSSIVKDSSADACLGNDKASLCIKEHILAALGSNIVPEAQQGVPVSDSDYPESKVCGDSELMKGICVHDMVDADLSTGNAIITRSDQICRIDLLEEIIEDAKNHKETLITAMDSVIGLMREVELQEKALEQAKEAAARGGLEIQCRVEELKKMLIHAKEANDMHAGEVNGEKAILATEMRELQSRLLFLSDERDKALLVVDKMRQTLEVRLAAAEEERRAAEKEKVEKEESAQRYLSEQELIMEKLVQESKVLQQEAEENAKLRDFLMDRGHVVDVLQGEISVICQDVKLMKEKFDNGIPLSRSLTSYQSSCSLASASSSHSTVASDQVPADSSKVPEWVAVTSSGDLPTPKSSFGEGKIAARKELQDDDWDFFEDSAE</sequence>
<keyword evidence="1" id="KW-0175">Coiled coil</keyword>
<evidence type="ECO:0008006" key="5">
    <source>
        <dbReference type="Google" id="ProtNLM"/>
    </source>
</evidence>
<organism evidence="3 4">
    <name type="scientific">Nepenthes gracilis</name>
    <name type="common">Slender pitcher plant</name>
    <dbReference type="NCBI Taxonomy" id="150966"/>
    <lineage>
        <taxon>Eukaryota</taxon>
        <taxon>Viridiplantae</taxon>
        <taxon>Streptophyta</taxon>
        <taxon>Embryophyta</taxon>
        <taxon>Tracheophyta</taxon>
        <taxon>Spermatophyta</taxon>
        <taxon>Magnoliopsida</taxon>
        <taxon>eudicotyledons</taxon>
        <taxon>Gunneridae</taxon>
        <taxon>Pentapetalae</taxon>
        <taxon>Caryophyllales</taxon>
        <taxon>Nepenthaceae</taxon>
        <taxon>Nepenthes</taxon>
    </lineage>
</organism>
<feature type="compositionally biased region" description="Polar residues" evidence="2">
    <location>
        <begin position="559"/>
        <end position="570"/>
    </location>
</feature>
<dbReference type="AlphaFoldDB" id="A0AAD3Y5A6"/>
<protein>
    <recommendedName>
        <fullName evidence="5">CUE domain-containing protein</fullName>
    </recommendedName>
</protein>
<proteinExistence type="predicted"/>
<feature type="coiled-coil region" evidence="1">
    <location>
        <begin position="308"/>
        <end position="352"/>
    </location>
</feature>
<gene>
    <name evidence="3" type="ORF">Nepgr_029652</name>
</gene>
<dbReference type="Proteomes" id="UP001279734">
    <property type="component" value="Unassembled WGS sequence"/>
</dbReference>
<reference evidence="3" key="1">
    <citation type="submission" date="2023-05" db="EMBL/GenBank/DDBJ databases">
        <title>Nepenthes gracilis genome sequencing.</title>
        <authorList>
            <person name="Fukushima K."/>
        </authorList>
    </citation>
    <scope>NUCLEOTIDE SEQUENCE</scope>
    <source>
        <strain evidence="3">SING2019-196</strain>
    </source>
</reference>
<name>A0AAD3Y5A6_NEPGR</name>
<dbReference type="PANTHER" id="PTHR48459">
    <property type="entry name" value="CUE DOMAIN-CONTAINING PROTEIN"/>
    <property type="match status" value="1"/>
</dbReference>